<feature type="transmembrane region" description="Helical" evidence="1">
    <location>
        <begin position="81"/>
        <end position="110"/>
    </location>
</feature>
<feature type="transmembrane region" description="Helical" evidence="1">
    <location>
        <begin position="122"/>
        <end position="140"/>
    </location>
</feature>
<dbReference type="Proteomes" id="UP000432089">
    <property type="component" value="Unassembled WGS sequence"/>
</dbReference>
<accession>A0A7V7PLD0</accession>
<evidence type="ECO:0000259" key="2">
    <source>
        <dbReference type="Pfam" id="PF07331"/>
    </source>
</evidence>
<dbReference type="AlphaFoldDB" id="A0A7V7PLD0"/>
<comment type="caution">
    <text evidence="3">The sequence shown here is derived from an EMBL/GenBank/DDBJ whole genome shotgun (WGS) entry which is preliminary data.</text>
</comment>
<dbReference type="InterPro" id="IPR009936">
    <property type="entry name" value="DUF1468"/>
</dbReference>
<feature type="transmembrane region" description="Helical" evidence="1">
    <location>
        <begin position="50"/>
        <end position="69"/>
    </location>
</feature>
<protein>
    <submittedName>
        <fullName evidence="3">Tripartite tricarboxylate transporter TctB family protein</fullName>
    </submittedName>
</protein>
<dbReference type="Pfam" id="PF07331">
    <property type="entry name" value="TctB"/>
    <property type="match status" value="1"/>
</dbReference>
<reference evidence="3 4" key="1">
    <citation type="submission" date="2019-09" db="EMBL/GenBank/DDBJ databases">
        <title>YIM 132180 draft genome.</title>
        <authorList>
            <person name="Zhang K."/>
        </authorList>
    </citation>
    <scope>NUCLEOTIDE SEQUENCE [LARGE SCALE GENOMIC DNA]</scope>
    <source>
        <strain evidence="3 4">YIM 132180</strain>
    </source>
</reference>
<keyword evidence="4" id="KW-1185">Reference proteome</keyword>
<keyword evidence="1" id="KW-1133">Transmembrane helix</keyword>
<evidence type="ECO:0000313" key="3">
    <source>
        <dbReference type="EMBL" id="KAB0676875.1"/>
    </source>
</evidence>
<organism evidence="3 4">
    <name type="scientific">Plantimonas leprariae</name>
    <dbReference type="NCBI Taxonomy" id="2615207"/>
    <lineage>
        <taxon>Bacteria</taxon>
        <taxon>Pseudomonadati</taxon>
        <taxon>Pseudomonadota</taxon>
        <taxon>Alphaproteobacteria</taxon>
        <taxon>Hyphomicrobiales</taxon>
        <taxon>Aurantimonadaceae</taxon>
        <taxon>Plantimonas</taxon>
    </lineage>
</organism>
<feature type="transmembrane region" description="Helical" evidence="1">
    <location>
        <begin position="12"/>
        <end position="29"/>
    </location>
</feature>
<keyword evidence="1" id="KW-0472">Membrane</keyword>
<dbReference type="EMBL" id="VZDO01000020">
    <property type="protein sequence ID" value="KAB0676875.1"/>
    <property type="molecule type" value="Genomic_DNA"/>
</dbReference>
<feature type="domain" description="DUF1468" evidence="2">
    <location>
        <begin position="15"/>
        <end position="149"/>
    </location>
</feature>
<evidence type="ECO:0000313" key="4">
    <source>
        <dbReference type="Proteomes" id="UP000432089"/>
    </source>
</evidence>
<proteinExistence type="predicted"/>
<gene>
    <name evidence="3" type="ORF">F6X38_20100</name>
</gene>
<name>A0A7V7PLD0_9HYPH</name>
<dbReference type="RefSeq" id="WP_150972909.1">
    <property type="nucleotide sequence ID" value="NZ_VZDO01000020.1"/>
</dbReference>
<keyword evidence="1" id="KW-0812">Transmembrane</keyword>
<evidence type="ECO:0000256" key="1">
    <source>
        <dbReference type="SAM" id="Phobius"/>
    </source>
</evidence>
<sequence>MPAAKPRSFDRPAAVVGLILVAVAAVLAFDASRMSKVALYGIGPTAMPNVLAVFFALLGFAHFVAAFRGGLPEPEAADWKAFGWVGGALVALIAVIGLGGGFIIGSTLLFAMTARAFGRRAFAVDLAIGFAIALLVFLLFNNLLSLTLPQGPLERLL</sequence>